<sequence>MTGIRFMDELAAPRRSTIHPSQLARRSSISADEVSLAEYFIACAVDVPQLELYGHVARDLTGWIEHAKEVYNQAEEEAAKCTPALFREYSAADEEVKEELLHQLKLIKVNNNGAARSQWYDWRLQWVEQLYATADQGFIELTEDAKALEGIIGETQGLMPSLREEHARVMEELAAEQAIAADIENSDQDYLSELKNTIAEQGVALDAFRTDVGETNAKLERLEEKLAEIEAQKAEAASAIADSRRLIHIQKNSTSAEVFRLKDELAALEALHLWHTAKIQPDLFEFVYASRFHVSVPCVKFRPIVSDIRIARTADMPLKFKDAFPRLTELTVRLAQQRVRAAPADTSVRRVVQALGGLWSGYHQLRTQFAFLAIRYPLTVDALPPAKDGTVTGAIASADVLLPSAKAKVVVSFILDADTMSRWPMSIGGVRCQVKKAYGRDKIRAAVQEFVAQTNPDDNHACFLDACVDATYEYQPQ</sequence>
<dbReference type="Proteomes" id="UP000814033">
    <property type="component" value="Unassembled WGS sequence"/>
</dbReference>
<evidence type="ECO:0000313" key="2">
    <source>
        <dbReference type="Proteomes" id="UP000814033"/>
    </source>
</evidence>
<accession>A0ACB8S8G1</accession>
<reference evidence="1" key="1">
    <citation type="submission" date="2021-02" db="EMBL/GenBank/DDBJ databases">
        <authorList>
            <consortium name="DOE Joint Genome Institute"/>
            <person name="Ahrendt S."/>
            <person name="Looney B.P."/>
            <person name="Miyauchi S."/>
            <person name="Morin E."/>
            <person name="Drula E."/>
            <person name="Courty P.E."/>
            <person name="Chicoki N."/>
            <person name="Fauchery L."/>
            <person name="Kohler A."/>
            <person name="Kuo A."/>
            <person name="Labutti K."/>
            <person name="Pangilinan J."/>
            <person name="Lipzen A."/>
            <person name="Riley R."/>
            <person name="Andreopoulos W."/>
            <person name="He G."/>
            <person name="Johnson J."/>
            <person name="Barry K.W."/>
            <person name="Grigoriev I.V."/>
            <person name="Nagy L."/>
            <person name="Hibbett D."/>
            <person name="Henrissat B."/>
            <person name="Matheny P.B."/>
            <person name="Labbe J."/>
            <person name="Martin F."/>
        </authorList>
    </citation>
    <scope>NUCLEOTIDE SEQUENCE</scope>
    <source>
        <strain evidence="1">FP105234-sp</strain>
    </source>
</reference>
<name>A0ACB8S8G1_9AGAM</name>
<evidence type="ECO:0000313" key="1">
    <source>
        <dbReference type="EMBL" id="KAI0052899.1"/>
    </source>
</evidence>
<reference evidence="1" key="2">
    <citation type="journal article" date="2022" name="New Phytol.">
        <title>Evolutionary transition to the ectomycorrhizal habit in the genomes of a hyperdiverse lineage of mushroom-forming fungi.</title>
        <authorList>
            <person name="Looney B."/>
            <person name="Miyauchi S."/>
            <person name="Morin E."/>
            <person name="Drula E."/>
            <person name="Courty P.E."/>
            <person name="Kohler A."/>
            <person name="Kuo A."/>
            <person name="LaButti K."/>
            <person name="Pangilinan J."/>
            <person name="Lipzen A."/>
            <person name="Riley R."/>
            <person name="Andreopoulos W."/>
            <person name="He G."/>
            <person name="Johnson J."/>
            <person name="Nolan M."/>
            <person name="Tritt A."/>
            <person name="Barry K.W."/>
            <person name="Grigoriev I.V."/>
            <person name="Nagy L.G."/>
            <person name="Hibbett D."/>
            <person name="Henrissat B."/>
            <person name="Matheny P.B."/>
            <person name="Labbe J."/>
            <person name="Martin F.M."/>
        </authorList>
    </citation>
    <scope>NUCLEOTIDE SEQUENCE</scope>
    <source>
        <strain evidence="1">FP105234-sp</strain>
    </source>
</reference>
<proteinExistence type="predicted"/>
<keyword evidence="2" id="KW-1185">Reference proteome</keyword>
<protein>
    <submittedName>
        <fullName evidence="1">Spc7-domain-containing protein</fullName>
    </submittedName>
</protein>
<comment type="caution">
    <text evidence="1">The sequence shown here is derived from an EMBL/GenBank/DDBJ whole genome shotgun (WGS) entry which is preliminary data.</text>
</comment>
<gene>
    <name evidence="1" type="ORF">FA95DRAFT_1482691</name>
</gene>
<dbReference type="EMBL" id="MU275843">
    <property type="protein sequence ID" value="KAI0052899.1"/>
    <property type="molecule type" value="Genomic_DNA"/>
</dbReference>
<organism evidence="1 2">
    <name type="scientific">Auriscalpium vulgare</name>
    <dbReference type="NCBI Taxonomy" id="40419"/>
    <lineage>
        <taxon>Eukaryota</taxon>
        <taxon>Fungi</taxon>
        <taxon>Dikarya</taxon>
        <taxon>Basidiomycota</taxon>
        <taxon>Agaricomycotina</taxon>
        <taxon>Agaricomycetes</taxon>
        <taxon>Russulales</taxon>
        <taxon>Auriscalpiaceae</taxon>
        <taxon>Auriscalpium</taxon>
    </lineage>
</organism>